<keyword evidence="2" id="KW-1185">Reference proteome</keyword>
<comment type="caution">
    <text evidence="1">The sequence shown here is derived from an EMBL/GenBank/DDBJ whole genome shotgun (WGS) entry which is preliminary data.</text>
</comment>
<gene>
    <name evidence="1" type="ORF">OWV82_008207</name>
</gene>
<reference evidence="1 2" key="1">
    <citation type="journal article" date="2023" name="Science">
        <title>Complex scaffold remodeling in plant triterpene biosynthesis.</title>
        <authorList>
            <person name="De La Pena R."/>
            <person name="Hodgson H."/>
            <person name="Liu J.C."/>
            <person name="Stephenson M.J."/>
            <person name="Martin A.C."/>
            <person name="Owen C."/>
            <person name="Harkess A."/>
            <person name="Leebens-Mack J."/>
            <person name="Jimenez L.E."/>
            <person name="Osbourn A."/>
            <person name="Sattely E.S."/>
        </authorList>
    </citation>
    <scope>NUCLEOTIDE SEQUENCE [LARGE SCALE GENOMIC DNA]</scope>
    <source>
        <strain evidence="2">cv. JPN11</strain>
        <tissue evidence="1">Leaf</tissue>
    </source>
</reference>
<protein>
    <submittedName>
        <fullName evidence="1">Protein SRC2-like</fullName>
    </submittedName>
</protein>
<dbReference type="EMBL" id="CM051397">
    <property type="protein sequence ID" value="KAJ4720366.1"/>
    <property type="molecule type" value="Genomic_DNA"/>
</dbReference>
<name>A0ACC1Y9D8_MELAZ</name>
<evidence type="ECO:0000313" key="2">
    <source>
        <dbReference type="Proteomes" id="UP001164539"/>
    </source>
</evidence>
<organism evidence="1 2">
    <name type="scientific">Melia azedarach</name>
    <name type="common">Chinaberry tree</name>
    <dbReference type="NCBI Taxonomy" id="155640"/>
    <lineage>
        <taxon>Eukaryota</taxon>
        <taxon>Viridiplantae</taxon>
        <taxon>Streptophyta</taxon>
        <taxon>Embryophyta</taxon>
        <taxon>Tracheophyta</taxon>
        <taxon>Spermatophyta</taxon>
        <taxon>Magnoliopsida</taxon>
        <taxon>eudicotyledons</taxon>
        <taxon>Gunneridae</taxon>
        <taxon>Pentapetalae</taxon>
        <taxon>rosids</taxon>
        <taxon>malvids</taxon>
        <taxon>Sapindales</taxon>
        <taxon>Meliaceae</taxon>
        <taxon>Melia</taxon>
    </lineage>
</organism>
<proteinExistence type="predicted"/>
<dbReference type="Proteomes" id="UP001164539">
    <property type="component" value="Chromosome 4"/>
</dbReference>
<sequence>MMEWSTLELQLVSCSDLKAFNLFQKPSVYAVVSIINGELKKKKQRQNCLQRQKTTIDRVGGGNPEWNHVMNFDIKSLVNNCSHLFLSYDLYCEGVIYGNNSIGKVRVPLKDLIDEFNEAVRFVRYQVRTSDGKPNGVLFFSYKLKGKTIKKYVTSSPEVKLCPAEPEIKFCEDKVQYPCIEVSEKSTPGICYPSLDYVNSPLPGFYSPPPNYKYKTTEDYNTNVPLLSPPGGYYHPYSSPAHCALSAGPWYGVESTGYSYDNDYRRWQV</sequence>
<evidence type="ECO:0000313" key="1">
    <source>
        <dbReference type="EMBL" id="KAJ4720366.1"/>
    </source>
</evidence>
<accession>A0ACC1Y9D8</accession>